<evidence type="ECO:0000313" key="2">
    <source>
        <dbReference type="Proteomes" id="UP000784294"/>
    </source>
</evidence>
<proteinExistence type="predicted"/>
<gene>
    <name evidence="1" type="ORF">PXEA_LOCUS6819</name>
</gene>
<evidence type="ECO:0000313" key="1">
    <source>
        <dbReference type="EMBL" id="VEL13379.1"/>
    </source>
</evidence>
<dbReference type="AlphaFoldDB" id="A0A448WJY1"/>
<keyword evidence="2" id="KW-1185">Reference proteome</keyword>
<dbReference type="EMBL" id="CAAALY010017603">
    <property type="protein sequence ID" value="VEL13379.1"/>
    <property type="molecule type" value="Genomic_DNA"/>
</dbReference>
<organism evidence="1 2">
    <name type="scientific">Protopolystoma xenopodis</name>
    <dbReference type="NCBI Taxonomy" id="117903"/>
    <lineage>
        <taxon>Eukaryota</taxon>
        <taxon>Metazoa</taxon>
        <taxon>Spiralia</taxon>
        <taxon>Lophotrochozoa</taxon>
        <taxon>Platyhelminthes</taxon>
        <taxon>Monogenea</taxon>
        <taxon>Polyopisthocotylea</taxon>
        <taxon>Polystomatidea</taxon>
        <taxon>Polystomatidae</taxon>
        <taxon>Protopolystoma</taxon>
    </lineage>
</organism>
<reference evidence="1" key="1">
    <citation type="submission" date="2018-11" db="EMBL/GenBank/DDBJ databases">
        <authorList>
            <consortium name="Pathogen Informatics"/>
        </authorList>
    </citation>
    <scope>NUCLEOTIDE SEQUENCE</scope>
</reference>
<protein>
    <submittedName>
        <fullName evidence="1">Uncharacterized protein</fullName>
    </submittedName>
</protein>
<name>A0A448WJY1_9PLAT</name>
<accession>A0A448WJY1</accession>
<sequence length="252" mass="27525">MLLMSQLTEAVSLTLQLSRPEKELPYFLLENPLISSTVVPSASSDPHTSANTVSGANVTCGNPVLGVISQPCGETFFRRLGAIRRKPGLAVTAPSTTLTSIPSLSVPPSTIDSTIGNESCVTLPSTGCVSSVSAAFSSSCSSLSDLDHPHQHRHSLRHHNHNIASVPVSLSPTPSVNLHPTTIWLLANRRMAQRRHLRNRLVALQRRRLVTGFLNRLKSRSFIRLVPDEPVHTPAHRECQMINHIRIQVEPT</sequence>
<dbReference type="Proteomes" id="UP000784294">
    <property type="component" value="Unassembled WGS sequence"/>
</dbReference>
<comment type="caution">
    <text evidence="1">The sequence shown here is derived from an EMBL/GenBank/DDBJ whole genome shotgun (WGS) entry which is preliminary data.</text>
</comment>